<dbReference type="Proteomes" id="UP000199062">
    <property type="component" value="Unassembled WGS sequence"/>
</dbReference>
<accession>A0A1I6M972</accession>
<dbReference type="STRING" id="767519.SAMN05216559_4055"/>
<name>A0A1I6M972_9EURY</name>
<evidence type="ECO:0000313" key="3">
    <source>
        <dbReference type="Proteomes" id="UP000199062"/>
    </source>
</evidence>
<reference evidence="2 3" key="1">
    <citation type="submission" date="2016-10" db="EMBL/GenBank/DDBJ databases">
        <authorList>
            <person name="de Groot N.N."/>
        </authorList>
    </citation>
    <scope>NUCLEOTIDE SEQUENCE [LARGE SCALE GENOMIC DNA]</scope>
    <source>
        <strain evidence="2 3">CGMCC 1.10457</strain>
    </source>
</reference>
<proteinExistence type="predicted"/>
<dbReference type="EMBL" id="FOZK01000005">
    <property type="protein sequence ID" value="SFS12265.1"/>
    <property type="molecule type" value="Genomic_DNA"/>
</dbReference>
<evidence type="ECO:0000313" key="2">
    <source>
        <dbReference type="EMBL" id="SFS12265.1"/>
    </source>
</evidence>
<evidence type="ECO:0000259" key="1">
    <source>
        <dbReference type="Pfam" id="PF21003"/>
    </source>
</evidence>
<dbReference type="RefSeq" id="WP_089819137.1">
    <property type="nucleotide sequence ID" value="NZ_FOZK01000005.1"/>
</dbReference>
<keyword evidence="3" id="KW-1185">Reference proteome</keyword>
<gene>
    <name evidence="2" type="ORF">SAMN05216559_4055</name>
</gene>
<dbReference type="Pfam" id="PF21003">
    <property type="entry name" value="NucS_N"/>
    <property type="match status" value="1"/>
</dbReference>
<protein>
    <submittedName>
        <fullName evidence="2">DNA topoisomerase-1</fullName>
    </submittedName>
</protein>
<sequence length="246" mass="25977">MHDGIRVMAGDCTTVFEGPREREQRGDVLVVVKPDNTVLVHDVDGYQPVAWLTRADSVAIEDGAVTARDGDELLRVVTHEEHGSARYPASSAGVPVGDCPDCTGTLVRSSGGVTCSGCDARYGLPSDATVTGSRCDECGLPTLRAERGRAFEVCLDRDCESLDERVKAAFDREWDCPACDGDLRVLRTGGLLVGCEHYPDCDTGFSLPAGVVVGECDCGLPVFETASGRRCLDAACEGETASAADA</sequence>
<dbReference type="Gene3D" id="2.70.180.20">
    <property type="match status" value="1"/>
</dbReference>
<dbReference type="OrthoDB" id="190320at2157"/>
<feature type="domain" description="Endonuclease NucS N-terminal PH-like" evidence="1">
    <location>
        <begin position="5"/>
        <end position="87"/>
    </location>
</feature>
<dbReference type="AlphaFoldDB" id="A0A1I6M972"/>
<organism evidence="2 3">
    <name type="scientific">Halomicrobium zhouii</name>
    <dbReference type="NCBI Taxonomy" id="767519"/>
    <lineage>
        <taxon>Archaea</taxon>
        <taxon>Methanobacteriati</taxon>
        <taxon>Methanobacteriota</taxon>
        <taxon>Stenosarchaea group</taxon>
        <taxon>Halobacteria</taxon>
        <taxon>Halobacteriales</taxon>
        <taxon>Haloarculaceae</taxon>
        <taxon>Halomicrobium</taxon>
    </lineage>
</organism>
<dbReference type="GO" id="GO:0016853">
    <property type="term" value="F:isomerase activity"/>
    <property type="evidence" value="ECO:0007669"/>
    <property type="project" value="UniProtKB-KW"/>
</dbReference>
<keyword evidence="2" id="KW-0413">Isomerase</keyword>
<dbReference type="InterPro" id="IPR049173">
    <property type="entry name" value="NucS_N_sf"/>
</dbReference>
<dbReference type="InterPro" id="IPR048302">
    <property type="entry name" value="NucS_N"/>
</dbReference>